<accession>A0A7S0FKE0</accession>
<organism evidence="2">
    <name type="scientific">Minutocellus polymorphus</name>
    <dbReference type="NCBI Taxonomy" id="265543"/>
    <lineage>
        <taxon>Eukaryota</taxon>
        <taxon>Sar</taxon>
        <taxon>Stramenopiles</taxon>
        <taxon>Ochrophyta</taxon>
        <taxon>Bacillariophyta</taxon>
        <taxon>Mediophyceae</taxon>
        <taxon>Cymatosirophycidae</taxon>
        <taxon>Cymatosirales</taxon>
        <taxon>Cymatosiraceae</taxon>
        <taxon>Minutocellus</taxon>
    </lineage>
</organism>
<keyword evidence="1" id="KW-0472">Membrane</keyword>
<sequence>MKLGYCSLLWIKICNACTVAIPSILACVGPSLYLPLLAFSGAYPTTILHGLSPALAAIALRRRARKAGIKDGAQGTTPQIVPGGDATLVALAGTSIGLIGASTWLALRHFVHG</sequence>
<gene>
    <name evidence="2" type="ORF">MPOL1434_LOCUS3344</name>
</gene>
<evidence type="ECO:0000313" key="2">
    <source>
        <dbReference type="EMBL" id="CAD8365256.1"/>
    </source>
</evidence>
<keyword evidence="1" id="KW-1133">Transmembrane helix</keyword>
<reference evidence="2" key="1">
    <citation type="submission" date="2021-01" db="EMBL/GenBank/DDBJ databases">
        <authorList>
            <person name="Corre E."/>
            <person name="Pelletier E."/>
            <person name="Niang G."/>
            <person name="Scheremetjew M."/>
            <person name="Finn R."/>
            <person name="Kale V."/>
            <person name="Holt S."/>
            <person name="Cochrane G."/>
            <person name="Meng A."/>
            <person name="Brown T."/>
            <person name="Cohen L."/>
        </authorList>
    </citation>
    <scope>NUCLEOTIDE SEQUENCE</scope>
    <source>
        <strain evidence="2">CCMP3303</strain>
    </source>
</reference>
<keyword evidence="1" id="KW-0812">Transmembrane</keyword>
<dbReference type="EMBL" id="HBEJ01005713">
    <property type="protein sequence ID" value="CAD8365256.1"/>
    <property type="molecule type" value="Transcribed_RNA"/>
</dbReference>
<proteinExistence type="predicted"/>
<evidence type="ECO:0000256" key="1">
    <source>
        <dbReference type="SAM" id="Phobius"/>
    </source>
</evidence>
<dbReference type="PROSITE" id="PS51257">
    <property type="entry name" value="PROKAR_LIPOPROTEIN"/>
    <property type="match status" value="1"/>
</dbReference>
<feature type="transmembrane region" description="Helical" evidence="1">
    <location>
        <begin position="32"/>
        <end position="60"/>
    </location>
</feature>
<protein>
    <submittedName>
        <fullName evidence="2">Uncharacterized protein</fullName>
    </submittedName>
</protein>
<dbReference type="AlphaFoldDB" id="A0A7S0FKE0"/>
<name>A0A7S0FKE0_9STRA</name>